<dbReference type="Proteomes" id="UP000634136">
    <property type="component" value="Unassembled WGS sequence"/>
</dbReference>
<evidence type="ECO:0000313" key="2">
    <source>
        <dbReference type="Proteomes" id="UP000634136"/>
    </source>
</evidence>
<proteinExistence type="predicted"/>
<evidence type="ECO:0000313" key="1">
    <source>
        <dbReference type="EMBL" id="KAF7842536.1"/>
    </source>
</evidence>
<protein>
    <submittedName>
        <fullName evidence="1">Uncharacterized protein</fullName>
    </submittedName>
</protein>
<dbReference type="EMBL" id="JAAIUW010000002">
    <property type="protein sequence ID" value="KAF7842536.1"/>
    <property type="molecule type" value="Genomic_DNA"/>
</dbReference>
<name>A0A835CII8_9FABA</name>
<organism evidence="1 2">
    <name type="scientific">Senna tora</name>
    <dbReference type="NCBI Taxonomy" id="362788"/>
    <lineage>
        <taxon>Eukaryota</taxon>
        <taxon>Viridiplantae</taxon>
        <taxon>Streptophyta</taxon>
        <taxon>Embryophyta</taxon>
        <taxon>Tracheophyta</taxon>
        <taxon>Spermatophyta</taxon>
        <taxon>Magnoliopsida</taxon>
        <taxon>eudicotyledons</taxon>
        <taxon>Gunneridae</taxon>
        <taxon>Pentapetalae</taxon>
        <taxon>rosids</taxon>
        <taxon>fabids</taxon>
        <taxon>Fabales</taxon>
        <taxon>Fabaceae</taxon>
        <taxon>Caesalpinioideae</taxon>
        <taxon>Cassia clade</taxon>
        <taxon>Senna</taxon>
    </lineage>
</organism>
<keyword evidence="2" id="KW-1185">Reference proteome</keyword>
<accession>A0A835CII8</accession>
<gene>
    <name evidence="1" type="ORF">G2W53_004834</name>
</gene>
<reference evidence="1" key="1">
    <citation type="submission" date="2020-09" db="EMBL/GenBank/DDBJ databases">
        <title>Genome-Enabled Discovery of Anthraquinone Biosynthesis in Senna tora.</title>
        <authorList>
            <person name="Kang S.-H."/>
            <person name="Pandey R.P."/>
            <person name="Lee C.-M."/>
            <person name="Sim J.-S."/>
            <person name="Jeong J.-T."/>
            <person name="Choi B.-S."/>
            <person name="Jung M."/>
            <person name="Ginzburg D."/>
            <person name="Zhao K."/>
            <person name="Won S.Y."/>
            <person name="Oh T.-J."/>
            <person name="Yu Y."/>
            <person name="Kim N.-H."/>
            <person name="Lee O.R."/>
            <person name="Lee T.-H."/>
            <person name="Bashyal P."/>
            <person name="Kim T.-S."/>
            <person name="Lee W.-H."/>
            <person name="Kawkins C."/>
            <person name="Kim C.-K."/>
            <person name="Kim J.S."/>
            <person name="Ahn B.O."/>
            <person name="Rhee S.Y."/>
            <person name="Sohng J.K."/>
        </authorList>
    </citation>
    <scope>NUCLEOTIDE SEQUENCE</scope>
    <source>
        <tissue evidence="1">Leaf</tissue>
    </source>
</reference>
<comment type="caution">
    <text evidence="1">The sequence shown here is derived from an EMBL/GenBank/DDBJ whole genome shotgun (WGS) entry which is preliminary data.</text>
</comment>
<sequence length="163" mass="18911">MKQPDDLRLWRRWRQILAERKKKELIQGGGRKLLAVFDFDGTPQKRLDACTERTVWDYSSQLPVPPAFLQLHRNLGLPVLAKHDNHTLLAGDALVAWEAQRTSSTPRCLSCLGFLCHQCSPYLDRDPAQRWPWLLRICLYNAWLRLHSHLFAFGPCLQPPFAL</sequence>
<dbReference type="AlphaFoldDB" id="A0A835CII8"/>